<name>A0AA38NY58_9AGAR</name>
<evidence type="ECO:0000313" key="2">
    <source>
        <dbReference type="EMBL" id="KAJ3832766.1"/>
    </source>
</evidence>
<dbReference type="AlphaFoldDB" id="A0AA38NY58"/>
<proteinExistence type="predicted"/>
<organism evidence="2 3">
    <name type="scientific">Lentinula raphanica</name>
    <dbReference type="NCBI Taxonomy" id="153919"/>
    <lineage>
        <taxon>Eukaryota</taxon>
        <taxon>Fungi</taxon>
        <taxon>Dikarya</taxon>
        <taxon>Basidiomycota</taxon>
        <taxon>Agaricomycotina</taxon>
        <taxon>Agaricomycetes</taxon>
        <taxon>Agaricomycetidae</taxon>
        <taxon>Agaricales</taxon>
        <taxon>Marasmiineae</taxon>
        <taxon>Omphalotaceae</taxon>
        <taxon>Lentinula</taxon>
    </lineage>
</organism>
<evidence type="ECO:0000256" key="1">
    <source>
        <dbReference type="SAM" id="MobiDB-lite"/>
    </source>
</evidence>
<feature type="region of interest" description="Disordered" evidence="1">
    <location>
        <begin position="36"/>
        <end position="61"/>
    </location>
</feature>
<dbReference type="Proteomes" id="UP001163846">
    <property type="component" value="Unassembled WGS sequence"/>
</dbReference>
<reference evidence="2" key="1">
    <citation type="submission" date="2022-08" db="EMBL/GenBank/DDBJ databases">
        <authorList>
            <consortium name="DOE Joint Genome Institute"/>
            <person name="Min B."/>
            <person name="Riley R."/>
            <person name="Sierra-Patev S."/>
            <person name="Naranjo-Ortiz M."/>
            <person name="Looney B."/>
            <person name="Konkel Z."/>
            <person name="Slot J.C."/>
            <person name="Sakamoto Y."/>
            <person name="Steenwyk J.L."/>
            <person name="Rokas A."/>
            <person name="Carro J."/>
            <person name="Camarero S."/>
            <person name="Ferreira P."/>
            <person name="Molpeceres G."/>
            <person name="Ruiz-Duenas F.J."/>
            <person name="Serrano A."/>
            <person name="Henrissat B."/>
            <person name="Drula E."/>
            <person name="Hughes K.W."/>
            <person name="Mata J.L."/>
            <person name="Ishikawa N.K."/>
            <person name="Vargas-Isla R."/>
            <person name="Ushijima S."/>
            <person name="Smith C.A."/>
            <person name="Ahrendt S."/>
            <person name="Andreopoulos W."/>
            <person name="He G."/>
            <person name="Labutti K."/>
            <person name="Lipzen A."/>
            <person name="Ng V."/>
            <person name="Sandor L."/>
            <person name="Barry K."/>
            <person name="Martinez A.T."/>
            <person name="Xiao Y."/>
            <person name="Gibbons J.G."/>
            <person name="Terashima K."/>
            <person name="Hibbett D.S."/>
            <person name="Grigoriev I.V."/>
        </authorList>
    </citation>
    <scope>NUCLEOTIDE SEQUENCE</scope>
    <source>
        <strain evidence="2">TFB9207</strain>
    </source>
</reference>
<keyword evidence="3" id="KW-1185">Reference proteome</keyword>
<comment type="caution">
    <text evidence="2">The sequence shown here is derived from an EMBL/GenBank/DDBJ whole genome shotgun (WGS) entry which is preliminary data.</text>
</comment>
<feature type="compositionally biased region" description="Low complexity" evidence="1">
    <location>
        <begin position="38"/>
        <end position="58"/>
    </location>
</feature>
<gene>
    <name evidence="2" type="ORF">F5878DRAFT_702565</name>
</gene>
<protein>
    <submittedName>
        <fullName evidence="2">Uncharacterized protein</fullName>
    </submittedName>
</protein>
<dbReference type="EMBL" id="MU806858">
    <property type="protein sequence ID" value="KAJ3832766.1"/>
    <property type="molecule type" value="Genomic_DNA"/>
</dbReference>
<evidence type="ECO:0000313" key="3">
    <source>
        <dbReference type="Proteomes" id="UP001163846"/>
    </source>
</evidence>
<accession>A0AA38NY58</accession>
<sequence length="191" mass="20795">MASFLIPNNPSLRAFSIHSGPASDGEPARLATRSHLAPLPSSPLSDSTTPVSSTSTTPRGTEELNKLHHIALSDSASIFIRRLFYQAGVPWEAETHDLKALLDRGDCGVGGSLQAQAFRGPVEFHPDDVSKTKALGTRLQLADENVQNILYIQGMIGLETEMWVPSDHYRKAKSLAELVKLRVLMKIPKGN</sequence>